<dbReference type="UniPathway" id="UPA00034">
    <property type="reaction ID" value="UER00017"/>
</dbReference>
<evidence type="ECO:0000256" key="12">
    <source>
        <dbReference type="HAMAP-Rule" id="MF_00418"/>
    </source>
</evidence>
<dbReference type="Proteomes" id="UP000291151">
    <property type="component" value="Chromosome"/>
</dbReference>
<feature type="active site" description="Schiff-base intermediate with substrate" evidence="12 14">
    <location>
        <position position="162"/>
    </location>
</feature>
<dbReference type="PANTHER" id="PTHR12128">
    <property type="entry name" value="DIHYDRODIPICOLINATE SYNTHASE"/>
    <property type="match status" value="1"/>
</dbReference>
<comment type="subcellular location">
    <subcellularLocation>
        <location evidence="12">Cytoplasm</location>
    </subcellularLocation>
</comment>
<dbReference type="GO" id="GO:0008840">
    <property type="term" value="F:4-hydroxy-tetrahydrodipicolinate synthase activity"/>
    <property type="evidence" value="ECO:0007669"/>
    <property type="project" value="UniProtKB-UniRule"/>
</dbReference>
<dbReference type="SMART" id="SM01130">
    <property type="entry name" value="DHDPS"/>
    <property type="match status" value="1"/>
</dbReference>
<dbReference type="InterPro" id="IPR002220">
    <property type="entry name" value="DapA-like"/>
</dbReference>
<proteinExistence type="inferred from homology"/>
<evidence type="ECO:0000256" key="5">
    <source>
        <dbReference type="ARBA" id="ARBA00022490"/>
    </source>
</evidence>
<evidence type="ECO:0000256" key="10">
    <source>
        <dbReference type="ARBA" id="ARBA00023270"/>
    </source>
</evidence>
<evidence type="ECO:0000256" key="4">
    <source>
        <dbReference type="ARBA" id="ARBA00012086"/>
    </source>
</evidence>
<feature type="binding site" evidence="12 15">
    <location>
        <position position="204"/>
    </location>
    <ligand>
        <name>pyruvate</name>
        <dbReference type="ChEBI" id="CHEBI:15361"/>
    </ligand>
</feature>
<comment type="subunit">
    <text evidence="12">Homotetramer; dimer of dimers.</text>
</comment>
<dbReference type="CDD" id="cd00950">
    <property type="entry name" value="DHDPS"/>
    <property type="match status" value="1"/>
</dbReference>
<reference evidence="16 17" key="1">
    <citation type="submission" date="2019-02" db="EMBL/GenBank/DDBJ databases">
        <title>Ureibacillus thermophilus.</title>
        <authorList>
            <person name="Sunny J.S."/>
            <person name="Natarajan A."/>
            <person name="Saleena L.M."/>
        </authorList>
    </citation>
    <scope>NUCLEOTIDE SEQUENCE [LARGE SCALE GENOMIC DNA]</scope>
    <source>
        <strain evidence="16 17">LM102</strain>
    </source>
</reference>
<dbReference type="PROSITE" id="PS00665">
    <property type="entry name" value="DHDPS_1"/>
    <property type="match status" value="1"/>
</dbReference>
<dbReference type="PIRSF" id="PIRSF001365">
    <property type="entry name" value="DHDPS"/>
    <property type="match status" value="1"/>
</dbReference>
<comment type="similarity">
    <text evidence="3 12 13">Belongs to the DapA family.</text>
</comment>
<name>A0A4V1A3F0_9BACL</name>
<evidence type="ECO:0000313" key="16">
    <source>
        <dbReference type="EMBL" id="QBK27020.1"/>
    </source>
</evidence>
<keyword evidence="5 12" id="KW-0963">Cytoplasm</keyword>
<dbReference type="PROSITE" id="PS00666">
    <property type="entry name" value="DHDPS_2"/>
    <property type="match status" value="1"/>
</dbReference>
<sequence>MNFGRVLTAMVTPFDQNGDVDFEATERLVHHLMENGTDGLIVCGTTGESPTLTETEKVELFKFVKKVVNGRIPVIAGTGSYNTRASIELTKKAEEAGVDGVMLVTPYYNKPNQEGMYEHFKSIAQSTKLPVILYNIPGRSVVNLSVDTVARLAKIPNIVAIKEASGNLETMAQIIENTPENFSLYSGDDSLTLPVLAIGGIGVISVASHIIGNEMQTMIQHFLNGNIQKAAKEHRRLLPVMKGMFIAPNPAPIKAALNLKGISVGGVRLPLVPLNEEQQKTMEFLLKNFDLKLELIS</sequence>
<dbReference type="InterPro" id="IPR020624">
    <property type="entry name" value="Schiff_base-form_aldolases_CS"/>
</dbReference>
<comment type="catalytic activity">
    <reaction evidence="11 12">
        <text>L-aspartate 4-semialdehyde + pyruvate = (2S,4S)-4-hydroxy-2,3,4,5-tetrahydrodipicolinate + H2O + H(+)</text>
        <dbReference type="Rhea" id="RHEA:34171"/>
        <dbReference type="ChEBI" id="CHEBI:15361"/>
        <dbReference type="ChEBI" id="CHEBI:15377"/>
        <dbReference type="ChEBI" id="CHEBI:15378"/>
        <dbReference type="ChEBI" id="CHEBI:67139"/>
        <dbReference type="ChEBI" id="CHEBI:537519"/>
        <dbReference type="EC" id="4.3.3.7"/>
    </reaction>
</comment>
<dbReference type="InterPro" id="IPR005263">
    <property type="entry name" value="DapA"/>
</dbReference>
<keyword evidence="7 12" id="KW-0220">Diaminopimelate biosynthesis</keyword>
<dbReference type="NCBIfam" id="TIGR00674">
    <property type="entry name" value="dapA"/>
    <property type="match status" value="1"/>
</dbReference>
<feature type="site" description="Part of a proton relay during catalysis" evidence="12">
    <location>
        <position position="108"/>
    </location>
</feature>
<dbReference type="EC" id="4.3.3.7" evidence="4 12"/>
<evidence type="ECO:0000256" key="7">
    <source>
        <dbReference type="ARBA" id="ARBA00022915"/>
    </source>
</evidence>
<dbReference type="Gene3D" id="3.20.20.70">
    <property type="entry name" value="Aldolase class I"/>
    <property type="match status" value="1"/>
</dbReference>
<keyword evidence="9 12" id="KW-0456">Lyase</keyword>
<organism evidence="16 17">
    <name type="scientific">Ureibacillus thermophilus</name>
    <dbReference type="NCBI Taxonomy" id="367743"/>
    <lineage>
        <taxon>Bacteria</taxon>
        <taxon>Bacillati</taxon>
        <taxon>Bacillota</taxon>
        <taxon>Bacilli</taxon>
        <taxon>Bacillales</taxon>
        <taxon>Caryophanaceae</taxon>
        <taxon>Ureibacillus</taxon>
    </lineage>
</organism>
<evidence type="ECO:0000313" key="17">
    <source>
        <dbReference type="Proteomes" id="UP000291151"/>
    </source>
</evidence>
<dbReference type="PANTHER" id="PTHR12128:SF66">
    <property type="entry name" value="4-HYDROXY-2-OXOGLUTARATE ALDOLASE, MITOCHONDRIAL"/>
    <property type="match status" value="1"/>
</dbReference>
<keyword evidence="6 12" id="KW-0028">Amino-acid biosynthesis</keyword>
<comment type="function">
    <text evidence="1 12">Catalyzes the condensation of (S)-aspartate-beta-semialdehyde [(S)-ASA] and pyruvate to 4-hydroxy-tetrahydrodipicolinate (HTPA).</text>
</comment>
<dbReference type="RefSeq" id="WP_208650693.1">
    <property type="nucleotide sequence ID" value="NZ_CP036528.1"/>
</dbReference>
<evidence type="ECO:0000256" key="3">
    <source>
        <dbReference type="ARBA" id="ARBA00007592"/>
    </source>
</evidence>
<evidence type="ECO:0000256" key="1">
    <source>
        <dbReference type="ARBA" id="ARBA00003294"/>
    </source>
</evidence>
<gene>
    <name evidence="12 16" type="primary">dapA</name>
    <name evidence="16" type="ORF">DKZ56_15055</name>
</gene>
<protein>
    <recommendedName>
        <fullName evidence="4 12">4-hydroxy-tetrahydrodipicolinate synthase</fullName>
        <shortName evidence="12">HTPA synthase</shortName>
        <ecNumber evidence="4 12">4.3.3.7</ecNumber>
    </recommendedName>
</protein>
<dbReference type="InterPro" id="IPR013785">
    <property type="entry name" value="Aldolase_TIM"/>
</dbReference>
<dbReference type="GO" id="GO:0009089">
    <property type="term" value="P:lysine biosynthetic process via diaminopimelate"/>
    <property type="evidence" value="ECO:0007669"/>
    <property type="project" value="UniProtKB-UniRule"/>
</dbReference>
<accession>A0A4V1A3F0</accession>
<dbReference type="InterPro" id="IPR020625">
    <property type="entry name" value="Schiff_base-form_aldolases_AS"/>
</dbReference>
<dbReference type="GO" id="GO:0019877">
    <property type="term" value="P:diaminopimelate biosynthetic process"/>
    <property type="evidence" value="ECO:0007669"/>
    <property type="project" value="UniProtKB-UniRule"/>
</dbReference>
<evidence type="ECO:0000256" key="8">
    <source>
        <dbReference type="ARBA" id="ARBA00023154"/>
    </source>
</evidence>
<evidence type="ECO:0000256" key="9">
    <source>
        <dbReference type="ARBA" id="ARBA00023239"/>
    </source>
</evidence>
<evidence type="ECO:0000256" key="2">
    <source>
        <dbReference type="ARBA" id="ARBA00005120"/>
    </source>
</evidence>
<evidence type="ECO:0000256" key="14">
    <source>
        <dbReference type="PIRSR" id="PIRSR001365-1"/>
    </source>
</evidence>
<keyword evidence="8 12" id="KW-0457">Lysine biosynthesis</keyword>
<evidence type="ECO:0000256" key="11">
    <source>
        <dbReference type="ARBA" id="ARBA00047836"/>
    </source>
</evidence>
<dbReference type="AlphaFoldDB" id="A0A4V1A3F0"/>
<dbReference type="KEGG" id="uth:DKZ56_15055"/>
<comment type="pathway">
    <text evidence="2 12">Amino-acid biosynthesis; L-lysine biosynthesis via DAP pathway; (S)-tetrahydrodipicolinate from L-aspartate: step 3/4.</text>
</comment>
<dbReference type="EMBL" id="CP036528">
    <property type="protein sequence ID" value="QBK27020.1"/>
    <property type="molecule type" value="Genomic_DNA"/>
</dbReference>
<evidence type="ECO:0000256" key="6">
    <source>
        <dbReference type="ARBA" id="ARBA00022605"/>
    </source>
</evidence>
<feature type="active site" description="Proton donor/acceptor" evidence="12 14">
    <location>
        <position position="134"/>
    </location>
</feature>
<dbReference type="PRINTS" id="PR00146">
    <property type="entry name" value="DHPICSNTHASE"/>
</dbReference>
<dbReference type="HAMAP" id="MF_00418">
    <property type="entry name" value="DapA"/>
    <property type="match status" value="1"/>
</dbReference>
<keyword evidence="10 12" id="KW-0704">Schiff base</keyword>
<dbReference type="Pfam" id="PF00701">
    <property type="entry name" value="DHDPS"/>
    <property type="match status" value="1"/>
</dbReference>
<dbReference type="GO" id="GO:0005829">
    <property type="term" value="C:cytosol"/>
    <property type="evidence" value="ECO:0007669"/>
    <property type="project" value="TreeGrafter"/>
</dbReference>
<keyword evidence="17" id="KW-1185">Reference proteome</keyword>
<evidence type="ECO:0000256" key="15">
    <source>
        <dbReference type="PIRSR" id="PIRSR001365-2"/>
    </source>
</evidence>
<dbReference type="SUPFAM" id="SSF51569">
    <property type="entry name" value="Aldolase"/>
    <property type="match status" value="1"/>
</dbReference>
<comment type="caution">
    <text evidence="12">Was originally thought to be a dihydrodipicolinate synthase (DHDPS), catalyzing the condensation of (S)-aspartate-beta-semialdehyde [(S)-ASA] and pyruvate to dihydrodipicolinate (DHDP). However, it was shown in E.coli that the product of the enzymatic reaction is not dihydrodipicolinate but in fact (4S)-4-hydroxy-2,3,4,5-tetrahydro-(2S)-dipicolinic acid (HTPA), and that the consecutive dehydration reaction leading to DHDP is not spontaneous but catalyzed by DapB.</text>
</comment>
<evidence type="ECO:0000256" key="13">
    <source>
        <dbReference type="PIRNR" id="PIRNR001365"/>
    </source>
</evidence>
<feature type="binding site" evidence="12 15">
    <location>
        <position position="46"/>
    </location>
    <ligand>
        <name>pyruvate</name>
        <dbReference type="ChEBI" id="CHEBI:15361"/>
    </ligand>
</feature>
<feature type="site" description="Part of a proton relay during catalysis" evidence="12">
    <location>
        <position position="45"/>
    </location>
</feature>